<keyword evidence="11" id="KW-0325">Glycoprotein</keyword>
<keyword evidence="9 15" id="KW-0472">Membrane</keyword>
<dbReference type="InterPro" id="IPR028082">
    <property type="entry name" value="Peripla_BP_I"/>
</dbReference>
<feature type="transmembrane region" description="Helical" evidence="17">
    <location>
        <begin position="680"/>
        <end position="700"/>
    </location>
</feature>
<evidence type="ECO:0000256" key="11">
    <source>
        <dbReference type="ARBA" id="ARBA00023180"/>
    </source>
</evidence>
<feature type="signal peptide" evidence="18">
    <location>
        <begin position="1"/>
        <end position="21"/>
    </location>
</feature>
<keyword evidence="4 15" id="KW-0813">Transport</keyword>
<evidence type="ECO:0000256" key="4">
    <source>
        <dbReference type="ARBA" id="ARBA00022448"/>
    </source>
</evidence>
<dbReference type="Pfam" id="PF00060">
    <property type="entry name" value="Lig_chan"/>
    <property type="match status" value="1"/>
</dbReference>
<dbReference type="Proteomes" id="UP001055439">
    <property type="component" value="Chromosome 7"/>
</dbReference>
<feature type="chain" id="PRO_5039020103" description="Glutamate receptor" evidence="18">
    <location>
        <begin position="22"/>
        <end position="927"/>
    </location>
</feature>
<dbReference type="GO" id="GO:0015276">
    <property type="term" value="F:ligand-gated monoatomic ion channel activity"/>
    <property type="evidence" value="ECO:0007669"/>
    <property type="project" value="InterPro"/>
</dbReference>
<evidence type="ECO:0000256" key="10">
    <source>
        <dbReference type="ARBA" id="ARBA00023170"/>
    </source>
</evidence>
<dbReference type="OrthoDB" id="5984008at2759"/>
<comment type="subcellular location">
    <subcellularLocation>
        <location evidence="1">Membrane</location>
        <topology evidence="1">Multi-pass membrane protein</topology>
    </subcellularLocation>
</comment>
<reference evidence="20" key="1">
    <citation type="submission" date="2022-05" db="EMBL/GenBank/DDBJ databases">
        <title>The Musa troglodytarum L. genome provides insights into the mechanism of non-climacteric behaviour and enrichment of carotenoids.</title>
        <authorList>
            <person name="Wang J."/>
        </authorList>
    </citation>
    <scope>NUCLEOTIDE SEQUENCE</scope>
    <source>
        <tissue evidence="20">Leaf</tissue>
    </source>
</reference>
<dbReference type="FunFam" id="1.10.287.70:FF:000037">
    <property type="entry name" value="Glutamate receptor"/>
    <property type="match status" value="1"/>
</dbReference>
<dbReference type="PANTHER" id="PTHR34836:SF1">
    <property type="entry name" value="OS09G0428600 PROTEIN"/>
    <property type="match status" value="1"/>
</dbReference>
<proteinExistence type="inferred from homology"/>
<evidence type="ECO:0000256" key="13">
    <source>
        <dbReference type="ARBA" id="ARBA00023303"/>
    </source>
</evidence>
<keyword evidence="8 15" id="KW-0406">Ion transport</keyword>
<evidence type="ECO:0000256" key="14">
    <source>
        <dbReference type="ARBA" id="ARBA00049638"/>
    </source>
</evidence>
<dbReference type="SMART" id="SM00079">
    <property type="entry name" value="PBPe"/>
    <property type="match status" value="1"/>
</dbReference>
<dbReference type="PIRSF" id="PIRSF037090">
    <property type="entry name" value="Iontro_Glu-like_rcpt_pln"/>
    <property type="match status" value="1"/>
</dbReference>
<keyword evidence="16" id="KW-1015">Disulfide bond</keyword>
<feature type="transmembrane region" description="Helical" evidence="17">
    <location>
        <begin position="861"/>
        <end position="881"/>
    </location>
</feature>
<evidence type="ECO:0000256" key="6">
    <source>
        <dbReference type="ARBA" id="ARBA00022729"/>
    </source>
</evidence>
<evidence type="ECO:0000256" key="2">
    <source>
        <dbReference type="ARBA" id="ARBA00008685"/>
    </source>
</evidence>
<evidence type="ECO:0000256" key="9">
    <source>
        <dbReference type="ARBA" id="ARBA00023136"/>
    </source>
</evidence>
<keyword evidence="13 15" id="KW-0407">Ion channel</keyword>
<evidence type="ECO:0000313" key="21">
    <source>
        <dbReference type="Proteomes" id="UP001055439"/>
    </source>
</evidence>
<comment type="function">
    <text evidence="15">Glutamate-gated receptor that probably acts as non-selective cation channel.</text>
</comment>
<dbReference type="Gene3D" id="1.10.287.70">
    <property type="match status" value="1"/>
</dbReference>
<dbReference type="CDD" id="cd19990">
    <property type="entry name" value="PBP1_GABAb_receptor_plant"/>
    <property type="match status" value="1"/>
</dbReference>
<dbReference type="Pfam" id="PF01094">
    <property type="entry name" value="ANF_receptor"/>
    <property type="match status" value="1"/>
</dbReference>
<dbReference type="InterPro" id="IPR001828">
    <property type="entry name" value="ANF_lig-bd_rcpt"/>
</dbReference>
<dbReference type="AlphaFoldDB" id="A0A9E7KKU2"/>
<dbReference type="InterPro" id="IPR017103">
    <property type="entry name" value="Iontropic_Glu_rcpt_pln"/>
</dbReference>
<evidence type="ECO:0000256" key="15">
    <source>
        <dbReference type="PIRNR" id="PIRNR037090"/>
    </source>
</evidence>
<protein>
    <recommendedName>
        <fullName evidence="15">Glutamate receptor</fullName>
    </recommendedName>
</protein>
<keyword evidence="7 17" id="KW-1133">Transmembrane helix</keyword>
<evidence type="ECO:0000256" key="18">
    <source>
        <dbReference type="SAM" id="SignalP"/>
    </source>
</evidence>
<organism evidence="20 21">
    <name type="scientific">Musa troglodytarum</name>
    <name type="common">fe'i banana</name>
    <dbReference type="NCBI Taxonomy" id="320322"/>
    <lineage>
        <taxon>Eukaryota</taxon>
        <taxon>Viridiplantae</taxon>
        <taxon>Streptophyta</taxon>
        <taxon>Embryophyta</taxon>
        <taxon>Tracheophyta</taxon>
        <taxon>Spermatophyta</taxon>
        <taxon>Magnoliopsida</taxon>
        <taxon>Liliopsida</taxon>
        <taxon>Zingiberales</taxon>
        <taxon>Musaceae</taxon>
        <taxon>Musa</taxon>
    </lineage>
</organism>
<dbReference type="InterPro" id="IPR001320">
    <property type="entry name" value="Iontro_rcpt_C"/>
</dbReference>
<feature type="transmembrane region" description="Helical" evidence="17">
    <location>
        <begin position="619"/>
        <end position="637"/>
    </location>
</feature>
<evidence type="ECO:0000256" key="8">
    <source>
        <dbReference type="ARBA" id="ARBA00023065"/>
    </source>
</evidence>
<dbReference type="FunFam" id="3.40.50.2300:FF:000188">
    <property type="entry name" value="Glutamate receptor"/>
    <property type="match status" value="1"/>
</dbReference>
<evidence type="ECO:0000256" key="16">
    <source>
        <dbReference type="PIRSR" id="PIRSR037090-50"/>
    </source>
</evidence>
<dbReference type="Gene3D" id="3.40.50.2300">
    <property type="match status" value="3"/>
</dbReference>
<evidence type="ECO:0000259" key="19">
    <source>
        <dbReference type="SMART" id="SM00079"/>
    </source>
</evidence>
<name>A0A9E7KKU2_9LILI</name>
<comment type="function">
    <text evidence="14">Glutamate-gated receptor that probably acts as a non-selective cation channel. May be involved in light-signal transduction and calcium homeostasis via the regulation of calcium influx into cells.</text>
</comment>
<dbReference type="FunFam" id="3.40.190.10:FF:000195">
    <property type="entry name" value="Glutamate receptor 2.7"/>
    <property type="match status" value="1"/>
</dbReference>
<gene>
    <name evidence="20" type="ORF">MUK42_11791</name>
</gene>
<keyword evidence="6 18" id="KW-0732">Signal</keyword>
<dbReference type="PANTHER" id="PTHR34836">
    <property type="entry name" value="OS06G0188250 PROTEIN"/>
    <property type="match status" value="1"/>
</dbReference>
<feature type="domain" description="Ionotropic glutamate receptor C-terminal" evidence="19">
    <location>
        <begin position="464"/>
        <end position="840"/>
    </location>
</feature>
<dbReference type="GO" id="GO:0016020">
    <property type="term" value="C:membrane"/>
    <property type="evidence" value="ECO:0007669"/>
    <property type="project" value="UniProtKB-SubCell"/>
</dbReference>
<evidence type="ECO:0000313" key="20">
    <source>
        <dbReference type="EMBL" id="URE18995.1"/>
    </source>
</evidence>
<keyword evidence="12 15" id="KW-1071">Ligand-gated ion channel</keyword>
<dbReference type="EMBL" id="CP097509">
    <property type="protein sequence ID" value="URE18995.1"/>
    <property type="molecule type" value="Genomic_DNA"/>
</dbReference>
<dbReference type="SUPFAM" id="SSF53850">
    <property type="entry name" value="Periplasmic binding protein-like II"/>
    <property type="match status" value="1"/>
</dbReference>
<keyword evidence="21" id="KW-1185">Reference proteome</keyword>
<dbReference type="Gene3D" id="3.40.190.10">
    <property type="entry name" value="Periplasmic binding protein-like II"/>
    <property type="match status" value="2"/>
</dbReference>
<feature type="disulfide bond" evidence="16">
    <location>
        <begin position="788"/>
        <end position="844"/>
    </location>
</feature>
<evidence type="ECO:0000256" key="7">
    <source>
        <dbReference type="ARBA" id="ARBA00022989"/>
    </source>
</evidence>
<evidence type="ECO:0000256" key="3">
    <source>
        <dbReference type="ARBA" id="ARBA00011095"/>
    </source>
</evidence>
<dbReference type="InterPro" id="IPR044440">
    <property type="entry name" value="GABAb_receptor_plant_PBP1"/>
</dbReference>
<dbReference type="CDD" id="cd13686">
    <property type="entry name" value="GluR_Plant"/>
    <property type="match status" value="1"/>
</dbReference>
<keyword evidence="10 15" id="KW-0675">Receptor</keyword>
<evidence type="ECO:0000256" key="12">
    <source>
        <dbReference type="ARBA" id="ARBA00023286"/>
    </source>
</evidence>
<comment type="similarity">
    <text evidence="2 15">Belongs to the glutamate-gated ion channel (TC 1.A.10.1) family.</text>
</comment>
<dbReference type="InterPro" id="IPR015683">
    <property type="entry name" value="Ionotropic_Glu_rcpt"/>
</dbReference>
<accession>A0A9E7KKU2</accession>
<evidence type="ECO:0000256" key="1">
    <source>
        <dbReference type="ARBA" id="ARBA00004141"/>
    </source>
</evidence>
<comment type="subunit">
    <text evidence="3">May form heteromers.</text>
</comment>
<keyword evidence="5 17" id="KW-0812">Transmembrane</keyword>
<dbReference type="SUPFAM" id="SSF53822">
    <property type="entry name" value="Periplasmic binding protein-like I"/>
    <property type="match status" value="1"/>
</dbReference>
<evidence type="ECO:0000256" key="5">
    <source>
        <dbReference type="ARBA" id="ARBA00022692"/>
    </source>
</evidence>
<evidence type="ECO:0000256" key="17">
    <source>
        <dbReference type="SAM" id="Phobius"/>
    </source>
</evidence>
<sequence>MEKLILLLCLASAIFCCFSSSAEQRAEVDGGRNGTVRVHVGAVLDMQTLEGKRNWASITMAMDDFYAAHGNYSTRVDLYLRDSNTSIIGAAAAATELLDDVGVQVIIGPPKSTQADYVLVLGNHSRVPILSFSATSPSLSTARTPYFVRTTLNDSSEVGAIAAVVKSFGWRNVVPVFDDTDYGTGAIPYLVDALHAVDAAVPYRSIIVSTASDEQIEKELYRLMTMQTRVFIVHMLSDLGCRLMRKAKEVGMMVEGYVWITTDGITNDLDLLEENVLNSMHGTVGVRLYMNRSDEVVRRFTKRFTARFAQGNPSVNKSGQPHVFDFWAYDTAWAVAMAVERAAGAMRPRIRGSASRSSASTDLAKLDAAIDGPRLLKAIHDTRFRGLCGEFLLVDGQLPVSAFEIVNINRDHGERETVIGYWKPESGITRQPNSNKATELMSIVWPGGSTAVPKGWQIPTNGKKLQVIVPLRTGFKRFMSVELDPTKNSTSVKGYCIDVFDAVMKSLPYAVPYEYIPLQQRTASYIDDLVHQIYLKVILPPSSSDHSLDPRPESKDVPHSLLQVQKYDALVGPITIVANRSQYVDFTLPYTESGVSMVVPLKKKPGNALIFLKPLSADLWISCIFCTFLTGFVVWLFEHRDNTGEFGGPLHRQVGVIFCFVCSTLVSSPERKLKSTASQIVVVFWAFVVLILVSSYTAMLSSMLTVQELQPTVSDVTELQTKGVYVGYKTGSFVAELLQKMNFDRHRLRNYSTVDQYADALSKGSNNGGVAAIFDEIPYLEFFLSKHCLDYTMVGPTHQTAGFGFVFQKGSPLVADVSRALLTVTQGDKMVEIKRKWFGDRPTCSSQRDNLSSMRLNFRNFWGLFLISGLVSITALVSFGYNNPDEAKEVMARMQQAFFSIQRGSWIERLKVSPNLITMGKLWHFRP</sequence>